<dbReference type="RefSeq" id="WP_013858572.1">
    <property type="nucleotide sequence ID" value="NZ_CP051674.1"/>
</dbReference>
<name>A0A150K5H3_HEYCO</name>
<dbReference type="GO" id="GO:0050334">
    <property type="term" value="F:thiaminase activity"/>
    <property type="evidence" value="ECO:0007669"/>
    <property type="project" value="UniProtKB-EC"/>
</dbReference>
<dbReference type="InterPro" id="IPR004305">
    <property type="entry name" value="Thiaminase-2/PQQC"/>
</dbReference>
<evidence type="ECO:0000313" key="10">
    <source>
        <dbReference type="EMBL" id="KYC64830.1"/>
    </source>
</evidence>
<dbReference type="SUPFAM" id="SSF48613">
    <property type="entry name" value="Heme oxygenase-like"/>
    <property type="match status" value="1"/>
</dbReference>
<dbReference type="GeneID" id="29811997"/>
<dbReference type="InterPro" id="IPR027574">
    <property type="entry name" value="Thiaminase_II"/>
</dbReference>
<protein>
    <recommendedName>
        <fullName evidence="6 9">Aminopyrimidine aminohydrolase</fullName>
        <ecNumber evidence="5 9">3.5.99.2</ecNumber>
    </recommendedName>
</protein>
<comment type="catalytic activity">
    <reaction evidence="1 9">
        <text>4-amino-5-aminomethyl-2-methylpyrimidine + H2O = 4-amino-5-hydroxymethyl-2-methylpyrimidine + NH4(+)</text>
        <dbReference type="Rhea" id="RHEA:31799"/>
        <dbReference type="ChEBI" id="CHEBI:15377"/>
        <dbReference type="ChEBI" id="CHEBI:16892"/>
        <dbReference type="ChEBI" id="CHEBI:28938"/>
        <dbReference type="ChEBI" id="CHEBI:63416"/>
        <dbReference type="EC" id="3.5.99.2"/>
    </reaction>
</comment>
<dbReference type="CDD" id="cd19366">
    <property type="entry name" value="TenA_C_BhTenA-like"/>
    <property type="match status" value="1"/>
</dbReference>
<evidence type="ECO:0000256" key="6">
    <source>
        <dbReference type="ARBA" id="ARBA00013647"/>
    </source>
</evidence>
<accession>A0A150K5H3</accession>
<dbReference type="PANTHER" id="PTHR43198">
    <property type="entry name" value="BIFUNCTIONAL TH2 PROTEIN"/>
    <property type="match status" value="1"/>
</dbReference>
<dbReference type="Gene3D" id="1.20.910.10">
    <property type="entry name" value="Heme oxygenase-like"/>
    <property type="match status" value="1"/>
</dbReference>
<evidence type="ECO:0000256" key="5">
    <source>
        <dbReference type="ARBA" id="ARBA00012684"/>
    </source>
</evidence>
<dbReference type="PANTHER" id="PTHR43198:SF2">
    <property type="entry name" value="SI:CH1073-67J19.1-RELATED"/>
    <property type="match status" value="1"/>
</dbReference>
<comment type="subunit">
    <text evidence="4">Homotetramer.</text>
</comment>
<proteinExistence type="inferred from homology"/>
<evidence type="ECO:0000256" key="9">
    <source>
        <dbReference type="RuleBase" id="RU363093"/>
    </source>
</evidence>
<dbReference type="InterPro" id="IPR016084">
    <property type="entry name" value="Haem_Oase-like_multi-hlx"/>
</dbReference>
<dbReference type="UniPathway" id="UPA00060"/>
<keyword evidence="9 10" id="KW-0378">Hydrolase</keyword>
<organism evidence="10 11">
    <name type="scientific">Heyndrickxia coagulans</name>
    <name type="common">Weizmannia coagulans</name>
    <dbReference type="NCBI Taxonomy" id="1398"/>
    <lineage>
        <taxon>Bacteria</taxon>
        <taxon>Bacillati</taxon>
        <taxon>Bacillota</taxon>
        <taxon>Bacilli</taxon>
        <taxon>Bacillales</taxon>
        <taxon>Bacillaceae</taxon>
        <taxon>Heyndrickxia</taxon>
    </lineage>
</organism>
<dbReference type="InterPro" id="IPR050967">
    <property type="entry name" value="Thiamine_Salvage_TenA"/>
</dbReference>
<dbReference type="PATRIC" id="fig|1398.26.peg.1694"/>
<dbReference type="NCBIfam" id="TIGR04306">
    <property type="entry name" value="salvage_TenA"/>
    <property type="match status" value="1"/>
</dbReference>
<evidence type="ECO:0000313" key="11">
    <source>
        <dbReference type="Proteomes" id="UP000075288"/>
    </source>
</evidence>
<dbReference type="Pfam" id="PF03070">
    <property type="entry name" value="TENA_THI-4"/>
    <property type="match status" value="1"/>
</dbReference>
<evidence type="ECO:0000256" key="7">
    <source>
        <dbReference type="ARBA" id="ARBA00022977"/>
    </source>
</evidence>
<dbReference type="GO" id="GO:0009229">
    <property type="term" value="P:thiamine diphosphate biosynthetic process"/>
    <property type="evidence" value="ECO:0007669"/>
    <property type="project" value="UniProtKB-UniPathway"/>
</dbReference>
<evidence type="ECO:0000256" key="4">
    <source>
        <dbReference type="ARBA" id="ARBA00011881"/>
    </source>
</evidence>
<evidence type="ECO:0000256" key="3">
    <source>
        <dbReference type="ARBA" id="ARBA00010264"/>
    </source>
</evidence>
<dbReference type="OMA" id="PCMWGYS"/>
<evidence type="ECO:0000256" key="8">
    <source>
        <dbReference type="ARBA" id="ARBA00048337"/>
    </source>
</evidence>
<dbReference type="GO" id="GO:0009228">
    <property type="term" value="P:thiamine biosynthetic process"/>
    <property type="evidence" value="ECO:0007669"/>
    <property type="project" value="UniProtKB-KW"/>
</dbReference>
<sequence length="273" mass="31674">MKLHLMICNLYTRFPMEGGFFILKLLRAKGETSLQTAIGFPVNKEESLLKRSFTERLYQNVQPIWEKNHNHPFVVGLGNGTLERDKFIYYLKQDYVYLVEYAKLFAMGVVKAGNLDIMTRFAAVLHESLHFEMELHRQYAAEFGITRTDLEATQPTPANLAYTSYMLQVAANGSLAELVACLLPCAWDYWEIGKLLKLNHRDTLETNPYKKWIETYSSETFGSGTQWLIDLMDQLASGKSETELAVLEHHFQIASKYEYLFWDMNDKKQDWPV</sequence>
<keyword evidence="7 9" id="KW-0784">Thiamine biosynthesis</keyword>
<comment type="function">
    <text evidence="9">Catalyzes an amino-pyrimidine hydrolysis reaction at the C5' of the pyrimidine moiety of thiamine compounds, a reaction that is part of a thiamine salvage pathway.</text>
</comment>
<comment type="caution">
    <text evidence="10">The sequence shown here is derived from an EMBL/GenBank/DDBJ whole genome shotgun (WGS) entry which is preliminary data.</text>
</comment>
<evidence type="ECO:0000256" key="2">
    <source>
        <dbReference type="ARBA" id="ARBA00004948"/>
    </source>
</evidence>
<comment type="similarity">
    <text evidence="3 9">Belongs to the TenA family.</text>
</comment>
<dbReference type="Proteomes" id="UP000075288">
    <property type="component" value="Unassembled WGS sequence"/>
</dbReference>
<comment type="pathway">
    <text evidence="2 9">Cofactor biosynthesis; thiamine diphosphate biosynthesis.</text>
</comment>
<evidence type="ECO:0000256" key="1">
    <source>
        <dbReference type="ARBA" id="ARBA00001881"/>
    </source>
</evidence>
<dbReference type="EC" id="3.5.99.2" evidence="5 9"/>
<reference evidence="10 11" key="1">
    <citation type="submission" date="2016-01" db="EMBL/GenBank/DDBJ databases">
        <title>Genome Sequences of Twelve Sporeforming Bacillus Species Isolated from Foods.</title>
        <authorList>
            <person name="Berendsen E.M."/>
            <person name="Wells-Bennik M.H."/>
            <person name="Krawcyk A.O."/>
            <person name="De Jong A."/>
            <person name="Holsappel S."/>
            <person name="Eijlander R.T."/>
            <person name="Kuipers O.P."/>
        </authorList>
    </citation>
    <scope>NUCLEOTIDE SEQUENCE [LARGE SCALE GENOMIC DNA]</scope>
    <source>
        <strain evidence="10 11">B4098</strain>
    </source>
</reference>
<gene>
    <name evidence="10" type="ORF">B4098_0502</name>
</gene>
<dbReference type="EMBL" id="LQYG01000023">
    <property type="protein sequence ID" value="KYC64830.1"/>
    <property type="molecule type" value="Genomic_DNA"/>
</dbReference>
<comment type="catalytic activity">
    <reaction evidence="8 9">
        <text>thiamine + H2O = 5-(2-hydroxyethyl)-4-methylthiazole + 4-amino-5-hydroxymethyl-2-methylpyrimidine + H(+)</text>
        <dbReference type="Rhea" id="RHEA:17509"/>
        <dbReference type="ChEBI" id="CHEBI:15377"/>
        <dbReference type="ChEBI" id="CHEBI:15378"/>
        <dbReference type="ChEBI" id="CHEBI:16892"/>
        <dbReference type="ChEBI" id="CHEBI:17957"/>
        <dbReference type="ChEBI" id="CHEBI:18385"/>
        <dbReference type="EC" id="3.5.99.2"/>
    </reaction>
</comment>
<dbReference type="GO" id="GO:0005829">
    <property type="term" value="C:cytosol"/>
    <property type="evidence" value="ECO:0007669"/>
    <property type="project" value="TreeGrafter"/>
</dbReference>
<dbReference type="AlphaFoldDB" id="A0A150K5H3"/>